<dbReference type="GO" id="GO:0005615">
    <property type="term" value="C:extracellular space"/>
    <property type="evidence" value="ECO:0000318"/>
    <property type="project" value="GO_Central"/>
</dbReference>
<dbReference type="PROSITE" id="PS50015">
    <property type="entry name" value="SAP_B"/>
    <property type="match status" value="2"/>
</dbReference>
<evidence type="ECO:0000256" key="4">
    <source>
        <dbReference type="ARBA" id="ARBA00022737"/>
    </source>
</evidence>
<accession>W1PCQ3</accession>
<evidence type="ECO:0000256" key="3">
    <source>
        <dbReference type="ARBA" id="ARBA00022729"/>
    </source>
</evidence>
<sequence length="214" mass="24547">MGVGTRFLFLLLLTIIWTNVDARNYLIHKDLEQESRSQTFTLITRDERVCTYCEQFASEAFEYLGNNQTQTDIIKTLHQVCSSMYSFKHQCTSLVDYYLPMIFSEIAMINPEGLCAKVNLCNSEANVAPKASYLDGCEFCHRAVLEILMKLKDPDTQLEIVEILIKECKKAQGFVEKCEDLVFEYAPLLLINAEQFLETKDICASVHVCKAFCY</sequence>
<evidence type="ECO:0000256" key="5">
    <source>
        <dbReference type="ARBA" id="ARBA00022750"/>
    </source>
</evidence>
<evidence type="ECO:0000256" key="9">
    <source>
        <dbReference type="ARBA" id="ARBA00037221"/>
    </source>
</evidence>
<dbReference type="Gene3D" id="1.10.225.10">
    <property type="entry name" value="Saposin-like"/>
    <property type="match status" value="2"/>
</dbReference>
<keyword evidence="5" id="KW-0645">Protease</keyword>
<keyword evidence="7" id="KW-1015">Disulfide bond</keyword>
<keyword evidence="4" id="KW-0677">Repeat</keyword>
<keyword evidence="2" id="KW-0964">Secreted</keyword>
<comment type="function">
    <text evidence="9">Pulmonary surfactant-associated proteins promote alveolar stability by lowering the surface tension at the air-liquid interface in the peripheral air spaces. SP-B increases the collapse pressure of palmitic acid to nearly 70 millinewtons per meter.</text>
</comment>
<evidence type="ECO:0000256" key="1">
    <source>
        <dbReference type="ARBA" id="ARBA00004239"/>
    </source>
</evidence>
<dbReference type="InterPro" id="IPR007856">
    <property type="entry name" value="SapB_1"/>
</dbReference>
<feature type="signal peptide" evidence="12">
    <location>
        <begin position="1"/>
        <end position="22"/>
    </location>
</feature>
<keyword evidence="8" id="KW-0325">Glycoprotein</keyword>
<evidence type="ECO:0000313" key="15">
    <source>
        <dbReference type="Proteomes" id="UP000017836"/>
    </source>
</evidence>
<feature type="domain" description="Saposin B-type" evidence="13">
    <location>
        <begin position="46"/>
        <end position="125"/>
    </location>
</feature>
<reference evidence="15" key="1">
    <citation type="journal article" date="2013" name="Science">
        <title>The Amborella genome and the evolution of flowering plants.</title>
        <authorList>
            <consortium name="Amborella Genome Project"/>
        </authorList>
    </citation>
    <scope>NUCLEOTIDE SEQUENCE [LARGE SCALE GENOMIC DNA]</scope>
</reference>
<dbReference type="EMBL" id="KI394011">
    <property type="protein sequence ID" value="ERN05411.1"/>
    <property type="molecule type" value="Genomic_DNA"/>
</dbReference>
<dbReference type="GO" id="GO:0004190">
    <property type="term" value="F:aspartic-type endopeptidase activity"/>
    <property type="evidence" value="ECO:0007669"/>
    <property type="project" value="UniProtKB-KW"/>
</dbReference>
<keyword evidence="15" id="KW-1185">Reference proteome</keyword>
<dbReference type="HOGENOM" id="CLU_077249_0_0_1"/>
<dbReference type="Proteomes" id="UP000017836">
    <property type="component" value="Unassembled WGS sequence"/>
</dbReference>
<evidence type="ECO:0000256" key="8">
    <source>
        <dbReference type="ARBA" id="ARBA00023180"/>
    </source>
</evidence>
<dbReference type="InterPro" id="IPR051428">
    <property type="entry name" value="Sphingo_Act-Surfact_Prot"/>
</dbReference>
<dbReference type="Pfam" id="PF05184">
    <property type="entry name" value="SapB_1"/>
    <property type="match status" value="2"/>
</dbReference>
<dbReference type="OMA" id="MRSANRY"/>
<dbReference type="Gramene" id="ERN05411">
    <property type="protein sequence ID" value="ERN05411"/>
    <property type="gene ID" value="AMTR_s00007p00225690"/>
</dbReference>
<proteinExistence type="predicted"/>
<evidence type="ECO:0000256" key="10">
    <source>
        <dbReference type="ARBA" id="ARBA00041094"/>
    </source>
</evidence>
<dbReference type="OrthoDB" id="69496at2759"/>
<dbReference type="PANTHER" id="PTHR11480:SF3">
    <property type="entry name" value="BCDNA.GH08312"/>
    <property type="match status" value="1"/>
</dbReference>
<evidence type="ECO:0000256" key="6">
    <source>
        <dbReference type="ARBA" id="ARBA00023145"/>
    </source>
</evidence>
<evidence type="ECO:0000256" key="11">
    <source>
        <dbReference type="ARBA" id="ARBA00041785"/>
    </source>
</evidence>
<dbReference type="FunFam" id="1.10.225.10:FF:000008">
    <property type="entry name" value="Pulmonary surfactant-associated protein B"/>
    <property type="match status" value="2"/>
</dbReference>
<dbReference type="STRING" id="13333.W1PCQ3"/>
<keyword evidence="5" id="KW-0378">Hydrolase</keyword>
<keyword evidence="6" id="KW-0865">Zymogen</keyword>
<dbReference type="PANTHER" id="PTHR11480">
    <property type="entry name" value="SAPOSIN-RELATED"/>
    <property type="match status" value="1"/>
</dbReference>
<name>W1PCQ3_AMBTC</name>
<dbReference type="Pfam" id="PF03489">
    <property type="entry name" value="SapB_2"/>
    <property type="match status" value="2"/>
</dbReference>
<dbReference type="eggNOG" id="KOG1340">
    <property type="taxonomic scope" value="Eukaryota"/>
</dbReference>
<feature type="domain" description="Saposin B-type" evidence="13">
    <location>
        <begin position="133"/>
        <end position="213"/>
    </location>
</feature>
<evidence type="ECO:0000313" key="14">
    <source>
        <dbReference type="EMBL" id="ERN05411.1"/>
    </source>
</evidence>
<evidence type="ECO:0000256" key="2">
    <source>
        <dbReference type="ARBA" id="ARBA00022525"/>
    </source>
</evidence>
<evidence type="ECO:0000256" key="7">
    <source>
        <dbReference type="ARBA" id="ARBA00023157"/>
    </source>
</evidence>
<dbReference type="AlphaFoldDB" id="W1PCQ3"/>
<gene>
    <name evidence="14" type="ORF">AMTR_s00007p00225690</name>
</gene>
<dbReference type="InterPro" id="IPR008139">
    <property type="entry name" value="SaposinB_dom"/>
</dbReference>
<dbReference type="GO" id="GO:0006629">
    <property type="term" value="P:lipid metabolic process"/>
    <property type="evidence" value="ECO:0007669"/>
    <property type="project" value="InterPro"/>
</dbReference>
<organism evidence="14 15">
    <name type="scientific">Amborella trichopoda</name>
    <dbReference type="NCBI Taxonomy" id="13333"/>
    <lineage>
        <taxon>Eukaryota</taxon>
        <taxon>Viridiplantae</taxon>
        <taxon>Streptophyta</taxon>
        <taxon>Embryophyta</taxon>
        <taxon>Tracheophyta</taxon>
        <taxon>Spermatophyta</taxon>
        <taxon>Magnoliopsida</taxon>
        <taxon>Amborellales</taxon>
        <taxon>Amborellaceae</taxon>
        <taxon>Amborella</taxon>
    </lineage>
</organism>
<comment type="subcellular location">
    <subcellularLocation>
        <location evidence="1">Secreted</location>
        <location evidence="1">Extracellular space</location>
    </subcellularLocation>
</comment>
<evidence type="ECO:0000256" key="12">
    <source>
        <dbReference type="SAM" id="SignalP"/>
    </source>
</evidence>
<dbReference type="SMART" id="SM00741">
    <property type="entry name" value="SapB"/>
    <property type="match status" value="2"/>
</dbReference>
<dbReference type="SUPFAM" id="SSF47862">
    <property type="entry name" value="Saposin"/>
    <property type="match status" value="2"/>
</dbReference>
<protein>
    <recommendedName>
        <fullName evidence="10">Pulmonary surfactant-associated protein B</fullName>
    </recommendedName>
    <alternativeName>
        <fullName evidence="11">Pulmonary surfactant-associated proteolipid SPL(Phe)</fullName>
    </alternativeName>
</protein>
<keyword evidence="5" id="KW-0064">Aspartyl protease</keyword>
<dbReference type="InterPro" id="IPR008138">
    <property type="entry name" value="SapB_2"/>
</dbReference>
<evidence type="ECO:0000259" key="13">
    <source>
        <dbReference type="PROSITE" id="PS50015"/>
    </source>
</evidence>
<feature type="chain" id="PRO_5004807300" description="Pulmonary surfactant-associated protein B" evidence="12">
    <location>
        <begin position="23"/>
        <end position="214"/>
    </location>
</feature>
<keyword evidence="3 12" id="KW-0732">Signal</keyword>
<dbReference type="InterPro" id="IPR011001">
    <property type="entry name" value="Saposin-like"/>
</dbReference>